<evidence type="ECO:0000313" key="12">
    <source>
        <dbReference type="RefSeq" id="XP_027114335.2"/>
    </source>
</evidence>
<feature type="domain" description="GTD-binding" evidence="8">
    <location>
        <begin position="519"/>
        <end position="617"/>
    </location>
</feature>
<dbReference type="PANTHER" id="PTHR31448:SF32">
    <property type="entry name" value="MYOSIN-BINDING PROTEIN 1"/>
    <property type="match status" value="1"/>
</dbReference>
<proteinExistence type="predicted"/>
<evidence type="ECO:0000313" key="13">
    <source>
        <dbReference type="RefSeq" id="XP_027114336.2"/>
    </source>
</evidence>
<evidence type="ECO:0000256" key="6">
    <source>
        <dbReference type="SAM" id="MobiDB-lite"/>
    </source>
</evidence>
<organism evidence="9 10">
    <name type="scientific">Coffea arabica</name>
    <name type="common">Arabian coffee</name>
    <dbReference type="NCBI Taxonomy" id="13443"/>
    <lineage>
        <taxon>Eukaryota</taxon>
        <taxon>Viridiplantae</taxon>
        <taxon>Streptophyta</taxon>
        <taxon>Embryophyta</taxon>
        <taxon>Tracheophyta</taxon>
        <taxon>Spermatophyta</taxon>
        <taxon>Magnoliopsida</taxon>
        <taxon>eudicotyledons</taxon>
        <taxon>Gunneridae</taxon>
        <taxon>Pentapetalae</taxon>
        <taxon>asterids</taxon>
        <taxon>lamiids</taxon>
        <taxon>Gentianales</taxon>
        <taxon>Rubiaceae</taxon>
        <taxon>Ixoroideae</taxon>
        <taxon>Gardenieae complex</taxon>
        <taxon>Bertiereae - Coffeeae clade</taxon>
        <taxon>Coffeeae</taxon>
        <taxon>Coffea</taxon>
    </lineage>
</organism>
<dbReference type="PANTHER" id="PTHR31448">
    <property type="entry name" value="MYOSIN-BINDING PROTEIN 2"/>
    <property type="match status" value="1"/>
</dbReference>
<evidence type="ECO:0000256" key="2">
    <source>
        <dbReference type="ARBA" id="ARBA00022692"/>
    </source>
</evidence>
<feature type="region of interest" description="Disordered" evidence="6">
    <location>
        <begin position="203"/>
        <end position="224"/>
    </location>
</feature>
<feature type="region of interest" description="Disordered" evidence="6">
    <location>
        <begin position="379"/>
        <end position="406"/>
    </location>
</feature>
<evidence type="ECO:0000259" key="8">
    <source>
        <dbReference type="PROSITE" id="PS51775"/>
    </source>
</evidence>
<dbReference type="RefSeq" id="XP_027114334.2">
    <property type="nucleotide sequence ID" value="XM_027258533.2"/>
</dbReference>
<reference evidence="9" key="1">
    <citation type="journal article" date="2025" name="Foods">
        <title>Unveiling the Microbial Signatures of Arabica Coffee Cherries: Insights into Ripeness Specific Diversity, Functional Traits, and Implications for Quality and Safety.</title>
        <authorList>
            <consortium name="RefSeq"/>
            <person name="Tenea G.N."/>
            <person name="Cifuentes V."/>
            <person name="Reyes P."/>
            <person name="Cevallos-Vallejos M."/>
        </authorList>
    </citation>
    <scope>NUCLEOTIDE SEQUENCE [LARGE SCALE GENOMIC DNA]</scope>
</reference>
<name>A0A6P6WFT9_COFAR</name>
<feature type="coiled-coil region" evidence="5">
    <location>
        <begin position="525"/>
        <end position="619"/>
    </location>
</feature>
<evidence type="ECO:0000313" key="11">
    <source>
        <dbReference type="RefSeq" id="XP_027114334.2"/>
    </source>
</evidence>
<accession>A0A6P6WFT9</accession>
<dbReference type="GO" id="GO:0016020">
    <property type="term" value="C:membrane"/>
    <property type="evidence" value="ECO:0007669"/>
    <property type="project" value="UniProtKB-SubCell"/>
</dbReference>
<evidence type="ECO:0000256" key="5">
    <source>
        <dbReference type="SAM" id="Coils"/>
    </source>
</evidence>
<keyword evidence="2 7" id="KW-0812">Transmembrane</keyword>
<dbReference type="RefSeq" id="XP_071936753.1">
    <property type="nucleotide sequence ID" value="XM_072080652.1"/>
</dbReference>
<evidence type="ECO:0000256" key="1">
    <source>
        <dbReference type="ARBA" id="ARBA00004167"/>
    </source>
</evidence>
<evidence type="ECO:0000313" key="14">
    <source>
        <dbReference type="RefSeq" id="XP_071936753.1"/>
    </source>
</evidence>
<comment type="subcellular location">
    <subcellularLocation>
        <location evidence="1">Membrane</location>
        <topology evidence="1">Single-pass membrane protein</topology>
    </subcellularLocation>
</comment>
<feature type="transmembrane region" description="Helical" evidence="7">
    <location>
        <begin position="20"/>
        <end position="47"/>
    </location>
</feature>
<keyword evidence="9" id="KW-1185">Reference proteome</keyword>
<keyword evidence="3 7" id="KW-1133">Transmembrane helix</keyword>
<dbReference type="RefSeq" id="XP_027114336.2">
    <property type="nucleotide sequence ID" value="XM_027258535.2"/>
</dbReference>
<keyword evidence="4 7" id="KW-0472">Membrane</keyword>
<dbReference type="RefSeq" id="XP_027114333.2">
    <property type="nucleotide sequence ID" value="XM_027258532.2"/>
</dbReference>
<dbReference type="RefSeq" id="XP_027114335.2">
    <property type="nucleotide sequence ID" value="XM_027258534.2"/>
</dbReference>
<evidence type="ECO:0000313" key="9">
    <source>
        <dbReference type="Proteomes" id="UP001652660"/>
    </source>
</evidence>
<evidence type="ECO:0000313" key="10">
    <source>
        <dbReference type="RefSeq" id="XP_027114333.2"/>
    </source>
</evidence>
<dbReference type="GeneID" id="113732620"/>
<dbReference type="Proteomes" id="UP001652660">
    <property type="component" value="Chromosome 2e"/>
</dbReference>
<protein>
    <submittedName>
        <fullName evidence="10 11">Myosin-binding protein 1-like</fullName>
    </submittedName>
</protein>
<evidence type="ECO:0000256" key="4">
    <source>
        <dbReference type="ARBA" id="ARBA00023136"/>
    </source>
</evidence>
<dbReference type="InterPro" id="IPR039306">
    <property type="entry name" value="MYOB"/>
</dbReference>
<gene>
    <name evidence="10 11 12 13 14" type="primary">LOC113732620</name>
</gene>
<dbReference type="AlphaFoldDB" id="A0A6P6WFT9"/>
<reference evidence="10 11" key="2">
    <citation type="submission" date="2025-05" db="UniProtKB">
        <authorList>
            <consortium name="RefSeq"/>
        </authorList>
    </citation>
    <scope>IDENTIFICATION</scope>
    <source>
        <tissue evidence="10 11">Leaves</tissue>
    </source>
</reference>
<dbReference type="OrthoDB" id="1047602at2759"/>
<evidence type="ECO:0000256" key="7">
    <source>
        <dbReference type="SAM" id="Phobius"/>
    </source>
</evidence>
<evidence type="ECO:0000256" key="3">
    <source>
        <dbReference type="ARBA" id="ARBA00022989"/>
    </source>
</evidence>
<dbReference type="PROSITE" id="PS51775">
    <property type="entry name" value="GTD_BINDING"/>
    <property type="match status" value="1"/>
</dbReference>
<keyword evidence="5" id="KW-0175">Coiled coil</keyword>
<feature type="compositionally biased region" description="Polar residues" evidence="6">
    <location>
        <begin position="380"/>
        <end position="406"/>
    </location>
</feature>
<dbReference type="Pfam" id="PF04576">
    <property type="entry name" value="Zein-binding"/>
    <property type="match status" value="1"/>
</dbReference>
<dbReference type="GO" id="GO:0080115">
    <property type="term" value="F:myosin XI tail binding"/>
    <property type="evidence" value="ECO:0007669"/>
    <property type="project" value="UniProtKB-ARBA"/>
</dbReference>
<dbReference type="InterPro" id="IPR007656">
    <property type="entry name" value="GTD-bd"/>
</dbReference>
<sequence length="858" mass="94482">MDGRESISIKVKQRVVQPTITAALAAAFHEWFLIFLLFIDACFSYLVTKFASYCQLQIPCLLCSRLDHVLGKEKAGFYWDLICKKHKLQISSLVHCKLHENLVDVHGICENCLFSFATVNKSNAETYRLLVGKLGDVPHVGLDDDPLIADNSLSALDGRKCSCCHQPWISRGQRCMLFRTGSYEATELDAPLLASNIHDRDEREGMRDLSSQKSLGSWKAKKSGDPLPHIEYEKVKMTSDTESEASNFDDDSATELFCVNDLGEKDIVADHHQKDLQVDNLGSEKLIDPSESLVMDSEQAEASDLQSSGLTPPIGHGLEEINCQHVEDKTCVAAPSELQSFSDVIPSSDVNQSSVHESKVDAVGVSGLEKAVTKSDDFNELTSNSTSTNEKQSDLKSGTSDAGLQMPSSLELGDAYKLAIGSRGRQLSGKFSEQKSMKDSARLNEDLKLLLSQLSAARGIELPLFDVSPRVSGSVDELKASDTSSSVGMQILQKRISLERNESGISLDGSTVSEIEGESAIDRLKRQVEHDKKIMVALYKELEEERNASAVAANQAMAMITRLQEEKAALHMEALQCVRMMEEQEEYDVEALQKANELLAEKEKEIQDLEAELEVYSKTIGDLPPIGDLPESNYGLNIGGTRPKQTGTGSAEITVRLCDSNINVPDSCNETDELVKFTEDEGINVKSSQPEFEDEVLLIFQCLRKLEKKLQLFSSNGSYLDIANQDDHSSDTELLDDGKAAPEIGEAEVDGSVEHVSLHEASISVPKISAGQHEKSNQLQKGSDELMNPKHMPQNAELDALKNEFHGLSGRLEALEAEHSFLEHSINSLSRGDEGLKFIQKIACHVRELHSLGIKRKG</sequence>